<evidence type="ECO:0000313" key="2">
    <source>
        <dbReference type="Proteomes" id="UP000202743"/>
    </source>
</evidence>
<dbReference type="Proteomes" id="UP000202743">
    <property type="component" value="Segment"/>
</dbReference>
<dbReference type="GeneID" id="26517403"/>
<evidence type="ECO:0000313" key="1">
    <source>
        <dbReference type="EMBL" id="AKJ72480.1"/>
    </source>
</evidence>
<accession>A0A0K0N6M8</accession>
<keyword evidence="2" id="KW-1185">Reference proteome</keyword>
<dbReference type="EMBL" id="KR063278">
    <property type="protein sequence ID" value="AKJ72480.1"/>
    <property type="molecule type" value="Genomic_DNA"/>
</dbReference>
<dbReference type="KEGG" id="vg:26517403"/>
<reference evidence="1 2" key="1">
    <citation type="journal article" date="2015" name="PLoS ONE">
        <title>Lysis to Kill: Evaluation of the Lytic Abilities, and Genomics of Nine Bacteriophages Infective for Gordonia spp. and Their Potential Use in Activated Sludge Foam Biocontrol.</title>
        <authorList>
            <person name="Dyson Z.A."/>
            <person name="Tucci J."/>
            <person name="Seviour R.J."/>
            <person name="Petrovski S."/>
        </authorList>
    </citation>
    <scope>NUCLEOTIDE SEQUENCE [LARGE SCALE GENOMIC DNA]</scope>
</reference>
<name>A0A0K0N6M8_9CAUD</name>
<gene>
    <name evidence="1" type="ORF">GMA7_43</name>
</gene>
<sequence>MFLQRFEFLDRFILKYDGVMNNKIRYVNKISGHIVTRESKK</sequence>
<proteinExistence type="predicted"/>
<organism evidence="1 2">
    <name type="scientific">Gordonia phage GMA7</name>
    <dbReference type="NCBI Taxonomy" id="1647286"/>
    <lineage>
        <taxon>Viruses</taxon>
        <taxon>Duplodnaviria</taxon>
        <taxon>Heunggongvirae</taxon>
        <taxon>Uroviricota</taxon>
        <taxon>Caudoviricetes</taxon>
        <taxon>Getseptimavirus</taxon>
        <taxon>Getseptimavirus GMA7</taxon>
    </lineage>
</organism>
<dbReference type="RefSeq" id="YP_009189180.1">
    <property type="nucleotide sequence ID" value="NC_028673.1"/>
</dbReference>
<protein>
    <submittedName>
        <fullName evidence="1">Uncharacterized protein</fullName>
    </submittedName>
</protein>